<dbReference type="SUPFAM" id="SSF51569">
    <property type="entry name" value="Aldolase"/>
    <property type="match status" value="1"/>
</dbReference>
<sequence>MGLTISEIRDRTIRARHLMQRSRQQGFAVGAFNIDNQETLIAVCRAAQKLTAPVLVEVSHGEVEALGLENIRDMVDNYRDEYGIEIYINLDHSPSVEACKRAIDAGFEFIHIDISQANHDASEEEIIQKTREVVEYAKFTGALVESEPHYFAGGSNVHHEGIDYEEIKKTFSTPETAKAFVDATGIDTFAAAIGNLHGKYDVPKQLDLELLARIRETIDCQISLHGGSGTPLNYFEEASKAGVSKININTDMRIVFRDTLVKVLQENPDEYAVVKLMPTVYEAVQAVVEEKIAAFGSTGKAVR</sequence>
<dbReference type="InterPro" id="IPR000771">
    <property type="entry name" value="FBA_II"/>
</dbReference>
<feature type="binding site" evidence="2">
    <location>
        <begin position="226"/>
        <end position="228"/>
    </location>
    <ligand>
        <name>dihydroxyacetone phosphate</name>
        <dbReference type="ChEBI" id="CHEBI:57642"/>
    </ligand>
</feature>
<dbReference type="PANTHER" id="PTHR30304:SF0">
    <property type="entry name" value="D-TAGATOSE-1,6-BISPHOSPHATE ALDOLASE SUBUNIT GATY-RELATED"/>
    <property type="match status" value="1"/>
</dbReference>
<feature type="binding site" evidence="3">
    <location>
        <position position="197"/>
    </location>
    <ligand>
        <name>Zn(2+)</name>
        <dbReference type="ChEBI" id="CHEBI:29105"/>
        <label>1</label>
        <note>catalytic</note>
    </ligand>
</feature>
<keyword evidence="5" id="KW-1185">Reference proteome</keyword>
<evidence type="ECO:0000256" key="2">
    <source>
        <dbReference type="PIRSR" id="PIRSR001359-2"/>
    </source>
</evidence>
<dbReference type="AlphaFoldDB" id="R4PX91"/>
<proteinExistence type="predicted"/>
<dbReference type="EC" id="4.1.2.13" evidence="4"/>
<dbReference type="GO" id="GO:0005975">
    <property type="term" value="P:carbohydrate metabolic process"/>
    <property type="evidence" value="ECO:0007669"/>
    <property type="project" value="InterPro"/>
</dbReference>
<dbReference type="InterPro" id="IPR050246">
    <property type="entry name" value="Class_II_FBP_aldolase"/>
</dbReference>
<dbReference type="STRING" id="1332188.L336_0085"/>
<dbReference type="HOGENOM" id="CLU_040088_0_1_0"/>
<dbReference type="PANTHER" id="PTHR30304">
    <property type="entry name" value="D-TAGATOSE-1,6-BISPHOSPHATE ALDOLASE"/>
    <property type="match status" value="1"/>
</dbReference>
<name>R4PX91_9BACT</name>
<keyword evidence="3" id="KW-0862">Zinc</keyword>
<feature type="binding site" evidence="3">
    <location>
        <position position="225"/>
    </location>
    <ligand>
        <name>Zn(2+)</name>
        <dbReference type="ChEBI" id="CHEBI:29105"/>
        <label>1</label>
        <note>catalytic</note>
    </ligand>
</feature>
<dbReference type="GO" id="GO:0004332">
    <property type="term" value="F:fructose-bisphosphate aldolase activity"/>
    <property type="evidence" value="ECO:0007669"/>
    <property type="project" value="UniProtKB-EC"/>
</dbReference>
<feature type="binding site" evidence="2">
    <location>
        <position position="198"/>
    </location>
    <ligand>
        <name>dihydroxyacetone phosphate</name>
        <dbReference type="ChEBI" id="CHEBI:57642"/>
    </ligand>
</feature>
<dbReference type="RefSeq" id="WP_015641247.1">
    <property type="nucleotide sequence ID" value="NC_021219.1"/>
</dbReference>
<dbReference type="PIRSF" id="PIRSF001359">
    <property type="entry name" value="F_bP_aldolase_II"/>
    <property type="match status" value="1"/>
</dbReference>
<dbReference type="EMBL" id="CP005957">
    <property type="protein sequence ID" value="AGL61796.1"/>
    <property type="molecule type" value="Genomic_DNA"/>
</dbReference>
<comment type="cofactor">
    <cofactor evidence="3">
        <name>Zn(2+)</name>
        <dbReference type="ChEBI" id="CHEBI:29105"/>
    </cofactor>
    <text evidence="3">Binds 2 Zn(2+) ions per subunit. One is catalytic and the other provides a structural contribution.</text>
</comment>
<reference evidence="4 5" key="1">
    <citation type="journal article" date="2013" name="Nat. Biotechnol.">
        <title>Genome sequences of rare, uncultured bacteria obtained by differential coverage binning of multiple metagenomes.</title>
        <authorList>
            <person name="Albertsen M."/>
            <person name="Hugenholtz P."/>
            <person name="Skarshewski A."/>
            <person name="Nielsen K.L."/>
            <person name="Tyson G.W."/>
            <person name="Nielsen P.H."/>
        </authorList>
    </citation>
    <scope>NUCLEOTIDE SEQUENCE [LARGE SCALE GENOMIC DNA]</scope>
    <source>
        <strain evidence="4">TM71</strain>
    </source>
</reference>
<dbReference type="InterPro" id="IPR013785">
    <property type="entry name" value="Aldolase_TIM"/>
</dbReference>
<evidence type="ECO:0000313" key="4">
    <source>
        <dbReference type="EMBL" id="AGL61796.1"/>
    </source>
</evidence>
<gene>
    <name evidence="4" type="primary">fba</name>
    <name evidence="4" type="ORF">L336_0085</name>
</gene>
<feature type="active site" description="Proton donor" evidence="1">
    <location>
        <position position="91"/>
    </location>
</feature>
<dbReference type="Pfam" id="PF01116">
    <property type="entry name" value="F_bP_aldolase"/>
    <property type="match status" value="1"/>
</dbReference>
<dbReference type="Proteomes" id="UP000013893">
    <property type="component" value="Chromosome"/>
</dbReference>
<feature type="binding site" evidence="2">
    <location>
        <begin position="247"/>
        <end position="250"/>
    </location>
    <ligand>
        <name>dihydroxyacetone phosphate</name>
        <dbReference type="ChEBI" id="CHEBI:57642"/>
    </ligand>
</feature>
<feature type="binding site" evidence="3">
    <location>
        <position position="92"/>
    </location>
    <ligand>
        <name>Zn(2+)</name>
        <dbReference type="ChEBI" id="CHEBI:29105"/>
        <label>1</label>
        <note>catalytic</note>
    </ligand>
</feature>
<dbReference type="Gene3D" id="3.20.20.70">
    <property type="entry name" value="Aldolase class I"/>
    <property type="match status" value="1"/>
</dbReference>
<evidence type="ECO:0000313" key="5">
    <source>
        <dbReference type="Proteomes" id="UP000013893"/>
    </source>
</evidence>
<accession>R4PX91</accession>
<feature type="binding site" evidence="3">
    <location>
        <position position="147"/>
    </location>
    <ligand>
        <name>Zn(2+)</name>
        <dbReference type="ChEBI" id="CHEBI:29105"/>
        <label>2</label>
    </ligand>
</feature>
<evidence type="ECO:0000256" key="1">
    <source>
        <dbReference type="PIRSR" id="PIRSR001359-1"/>
    </source>
</evidence>
<feature type="binding site" evidence="3">
    <location>
        <position position="113"/>
    </location>
    <ligand>
        <name>Zn(2+)</name>
        <dbReference type="ChEBI" id="CHEBI:29105"/>
        <label>2</label>
    </ligand>
</feature>
<protein>
    <submittedName>
        <fullName evidence="4">Fructose-1,6-bisphosphate aldolase</fullName>
        <ecNumber evidence="4">4.1.2.13</ecNumber>
    </submittedName>
</protein>
<evidence type="ECO:0000256" key="3">
    <source>
        <dbReference type="PIRSR" id="PIRSR001359-3"/>
    </source>
</evidence>
<keyword evidence="4" id="KW-0456">Lyase</keyword>
<dbReference type="GO" id="GO:0008270">
    <property type="term" value="F:zinc ion binding"/>
    <property type="evidence" value="ECO:0007669"/>
    <property type="project" value="InterPro"/>
</dbReference>
<organism evidence="4 5">
    <name type="scientific">Candidatus Saccharimonas aalborgensis</name>
    <dbReference type="NCBI Taxonomy" id="1332188"/>
    <lineage>
        <taxon>Bacteria</taxon>
        <taxon>Candidatus Saccharimonadota</taxon>
        <taxon>Candidatus Saccharimonadia</taxon>
        <taxon>Candidatus Saccharimonadales</taxon>
        <taxon>Candidatus Saccharimonadaceae</taxon>
        <taxon>Candidatus Saccharimonas</taxon>
    </lineage>
</organism>
<dbReference type="OrthoDB" id="9803995at2"/>
<dbReference type="KEGG" id="saal:L336_0085"/>
<keyword evidence="3" id="KW-0479">Metal-binding</keyword>